<dbReference type="Proteomes" id="UP000186601">
    <property type="component" value="Unassembled WGS sequence"/>
</dbReference>
<sequence length="50" mass="5217">MDDDEEEDIPTTYTDPVPGSEALEDPASVDPAITSTEGLNPAPESTPTQA</sequence>
<evidence type="ECO:0000256" key="1">
    <source>
        <dbReference type="SAM" id="MobiDB-lite"/>
    </source>
</evidence>
<organism evidence="2 3">
    <name type="scientific">Hermanssonia centrifuga</name>
    <dbReference type="NCBI Taxonomy" id="98765"/>
    <lineage>
        <taxon>Eukaryota</taxon>
        <taxon>Fungi</taxon>
        <taxon>Dikarya</taxon>
        <taxon>Basidiomycota</taxon>
        <taxon>Agaricomycotina</taxon>
        <taxon>Agaricomycetes</taxon>
        <taxon>Polyporales</taxon>
        <taxon>Meruliaceae</taxon>
        <taxon>Hermanssonia</taxon>
    </lineage>
</organism>
<feature type="compositionally biased region" description="Polar residues" evidence="1">
    <location>
        <begin position="33"/>
        <end position="50"/>
    </location>
</feature>
<name>A0A2R6NND4_9APHY</name>
<feature type="region of interest" description="Disordered" evidence="1">
    <location>
        <begin position="1"/>
        <end position="50"/>
    </location>
</feature>
<reference evidence="2 3" key="1">
    <citation type="submission" date="2018-02" db="EMBL/GenBank/DDBJ databases">
        <title>Genome sequence of the basidiomycete white-rot fungus Phlebia centrifuga.</title>
        <authorList>
            <person name="Granchi Z."/>
            <person name="Peng M."/>
            <person name="de Vries R.P."/>
            <person name="Hilden K."/>
            <person name="Makela M.R."/>
            <person name="Grigoriev I."/>
            <person name="Riley R."/>
        </authorList>
    </citation>
    <scope>NUCLEOTIDE SEQUENCE [LARGE SCALE GENOMIC DNA]</scope>
    <source>
        <strain evidence="2 3">FBCC195</strain>
    </source>
</reference>
<dbReference type="AlphaFoldDB" id="A0A2R6NND4"/>
<keyword evidence="3" id="KW-1185">Reference proteome</keyword>
<accession>A0A2R6NND4</accession>
<protein>
    <submittedName>
        <fullName evidence="2">Uncharacterized protein</fullName>
    </submittedName>
</protein>
<dbReference type="EMBL" id="MLYV02001050">
    <property type="protein sequence ID" value="PSR73900.1"/>
    <property type="molecule type" value="Genomic_DNA"/>
</dbReference>
<proteinExistence type="predicted"/>
<evidence type="ECO:0000313" key="2">
    <source>
        <dbReference type="EMBL" id="PSR73900.1"/>
    </source>
</evidence>
<evidence type="ECO:0000313" key="3">
    <source>
        <dbReference type="Proteomes" id="UP000186601"/>
    </source>
</evidence>
<comment type="caution">
    <text evidence="2">The sequence shown here is derived from an EMBL/GenBank/DDBJ whole genome shotgun (WGS) entry which is preliminary data.</text>
</comment>
<gene>
    <name evidence="2" type="ORF">PHLCEN_2v10258</name>
</gene>